<evidence type="ECO:0000313" key="4">
    <source>
        <dbReference type="Proteomes" id="UP000325577"/>
    </source>
</evidence>
<dbReference type="Pfam" id="PF01535">
    <property type="entry name" value="PPR"/>
    <property type="match status" value="3"/>
</dbReference>
<organism evidence="3 4">
    <name type="scientific">Nyssa sinensis</name>
    <dbReference type="NCBI Taxonomy" id="561372"/>
    <lineage>
        <taxon>Eukaryota</taxon>
        <taxon>Viridiplantae</taxon>
        <taxon>Streptophyta</taxon>
        <taxon>Embryophyta</taxon>
        <taxon>Tracheophyta</taxon>
        <taxon>Spermatophyta</taxon>
        <taxon>Magnoliopsida</taxon>
        <taxon>eudicotyledons</taxon>
        <taxon>Gunneridae</taxon>
        <taxon>Pentapetalae</taxon>
        <taxon>asterids</taxon>
        <taxon>Cornales</taxon>
        <taxon>Nyssaceae</taxon>
        <taxon>Nyssa</taxon>
    </lineage>
</organism>
<dbReference type="GO" id="GO:0003723">
    <property type="term" value="F:RNA binding"/>
    <property type="evidence" value="ECO:0007669"/>
    <property type="project" value="InterPro"/>
</dbReference>
<dbReference type="PROSITE" id="PS51375">
    <property type="entry name" value="PPR"/>
    <property type="match status" value="2"/>
</dbReference>
<evidence type="ECO:0000256" key="1">
    <source>
        <dbReference type="ARBA" id="ARBA00022737"/>
    </source>
</evidence>
<dbReference type="Gene3D" id="1.25.40.10">
    <property type="entry name" value="Tetratricopeptide repeat domain"/>
    <property type="match status" value="3"/>
</dbReference>
<evidence type="ECO:0000256" key="2">
    <source>
        <dbReference type="PROSITE-ProRule" id="PRU00708"/>
    </source>
</evidence>
<dbReference type="AlphaFoldDB" id="A0A5J5BLB3"/>
<keyword evidence="4" id="KW-1185">Reference proteome</keyword>
<dbReference type="InterPro" id="IPR011990">
    <property type="entry name" value="TPR-like_helical_dom_sf"/>
</dbReference>
<evidence type="ECO:0008006" key="5">
    <source>
        <dbReference type="Google" id="ProtNLM"/>
    </source>
</evidence>
<dbReference type="OrthoDB" id="185373at2759"/>
<feature type="repeat" description="PPR" evidence="2">
    <location>
        <begin position="205"/>
        <end position="239"/>
    </location>
</feature>
<dbReference type="FunFam" id="1.25.40.10:FF:001093">
    <property type="entry name" value="Pentatricopeptide repeat-containing protein At2g34400"/>
    <property type="match status" value="1"/>
</dbReference>
<protein>
    <recommendedName>
        <fullName evidence="5">Pentatricopeptide repeat-containing protein</fullName>
    </recommendedName>
</protein>
<proteinExistence type="predicted"/>
<dbReference type="NCBIfam" id="TIGR00756">
    <property type="entry name" value="PPR"/>
    <property type="match status" value="1"/>
</dbReference>
<dbReference type="InterPro" id="IPR046960">
    <property type="entry name" value="PPR_At4g14850-like_plant"/>
</dbReference>
<dbReference type="Pfam" id="PF13041">
    <property type="entry name" value="PPR_2"/>
    <property type="match status" value="1"/>
</dbReference>
<dbReference type="InterPro" id="IPR002885">
    <property type="entry name" value="PPR_rpt"/>
</dbReference>
<keyword evidence="1" id="KW-0677">Repeat</keyword>
<dbReference type="PANTHER" id="PTHR47926">
    <property type="entry name" value="PENTATRICOPEPTIDE REPEAT-CONTAINING PROTEIN"/>
    <property type="match status" value="1"/>
</dbReference>
<dbReference type="GO" id="GO:0009451">
    <property type="term" value="P:RNA modification"/>
    <property type="evidence" value="ECO:0007669"/>
    <property type="project" value="InterPro"/>
</dbReference>
<feature type="repeat" description="PPR" evidence="2">
    <location>
        <begin position="306"/>
        <end position="340"/>
    </location>
</feature>
<sequence>MRCKLQPALTILKHRNRHMHVQCLATAPLNLAEHPLNLNNPILTKLATCRYIAHFDQIHCLLITTGMSRNVFAASRLLVISSFSLDPPNIPLAYLIFSQIQNPDVYSYNIIIKASSRTSRPLGSLHFYQKLLLQGLCRNEYTFCFLLTSCAQGLALQEGKQVHTHFIKHLLVGSVFADTSLVSMYGKCGDTGNASHVFDEMPYRSEVSWGAMMDAYINRGFLMLGLQLFAKMRCLGIKASNARLVGALCACAKQQDLVLGRIIHGHLEAMGLELNVTLGTSLVDMYSKCGAVQMAMEVFSGMPEKSVASWNCMISGLAMNGRGHMAIGLFKDMQASGLKPNGTTFVGVLHACSHAGPENDALTYFLCMRNSYGIEPTVKHYGCMVDLHTRSGKLDKATEVIRTMPVKPDTVIWGALLGGCRKHGYAMLGELVGTQIMKLQPYQISGCSSLSDLYAMGGRWEDVISMRRMMLDMDIGREPGFSALTQ</sequence>
<dbReference type="Proteomes" id="UP000325577">
    <property type="component" value="Linkage Group LG11"/>
</dbReference>
<dbReference type="PANTHER" id="PTHR47926:SF365">
    <property type="entry name" value="DYW DOMAIN-CONTAINING PROTEIN"/>
    <property type="match status" value="1"/>
</dbReference>
<evidence type="ECO:0000313" key="3">
    <source>
        <dbReference type="EMBL" id="KAA8543010.1"/>
    </source>
</evidence>
<dbReference type="EMBL" id="CM018034">
    <property type="protein sequence ID" value="KAA8543010.1"/>
    <property type="molecule type" value="Genomic_DNA"/>
</dbReference>
<accession>A0A5J5BLB3</accession>
<gene>
    <name evidence="3" type="ORF">F0562_021495</name>
</gene>
<reference evidence="3 4" key="1">
    <citation type="submission" date="2019-09" db="EMBL/GenBank/DDBJ databases">
        <title>A chromosome-level genome assembly of the Chinese tupelo Nyssa sinensis.</title>
        <authorList>
            <person name="Yang X."/>
            <person name="Kang M."/>
            <person name="Yang Y."/>
            <person name="Xiong H."/>
            <person name="Wang M."/>
            <person name="Zhang Z."/>
            <person name="Wang Z."/>
            <person name="Wu H."/>
            <person name="Ma T."/>
            <person name="Liu J."/>
            <person name="Xi Z."/>
        </authorList>
    </citation>
    <scope>NUCLEOTIDE SEQUENCE [LARGE SCALE GENOMIC DNA]</scope>
    <source>
        <strain evidence="3">J267</strain>
        <tissue evidence="3">Leaf</tissue>
    </source>
</reference>
<name>A0A5J5BLB3_9ASTE</name>